<accession>G8XDC8</accession>
<dbReference type="HOGENOM" id="CLU_1721270_0_0_11"/>
<evidence type="ECO:0000313" key="3">
    <source>
        <dbReference type="Proteomes" id="UP000007842"/>
    </source>
</evidence>
<dbReference type="AlphaFoldDB" id="G8XDC8"/>
<evidence type="ECO:0000313" key="2">
    <source>
        <dbReference type="EMBL" id="AEW99074.1"/>
    </source>
</evidence>
<dbReference type="Proteomes" id="UP000007842">
    <property type="component" value="Plasmid pSCATT"/>
</dbReference>
<evidence type="ECO:0008006" key="4">
    <source>
        <dbReference type="Google" id="ProtNLM"/>
    </source>
</evidence>
<keyword evidence="3" id="KW-1185">Reference proteome</keyword>
<keyword evidence="2" id="KW-0614">Plasmid</keyword>
<dbReference type="EMBL" id="CP003229">
    <property type="protein sequence ID" value="AEW99074.1"/>
    <property type="molecule type" value="Genomic_DNA"/>
</dbReference>
<dbReference type="KEGG" id="scy:SCATT_p08810"/>
<evidence type="ECO:0000256" key="1">
    <source>
        <dbReference type="SAM" id="MobiDB-lite"/>
    </source>
</evidence>
<feature type="region of interest" description="Disordered" evidence="1">
    <location>
        <begin position="24"/>
        <end position="43"/>
    </location>
</feature>
<organism evidence="2 3">
    <name type="scientific">Streptantibioticus cattleyicolor (strain ATCC 35852 / DSM 46488 / JCM 4925 / NBRC 14057 / NRRL 8057)</name>
    <name type="common">Streptomyces cattleya</name>
    <dbReference type="NCBI Taxonomy" id="1003195"/>
    <lineage>
        <taxon>Bacteria</taxon>
        <taxon>Bacillati</taxon>
        <taxon>Actinomycetota</taxon>
        <taxon>Actinomycetes</taxon>
        <taxon>Kitasatosporales</taxon>
        <taxon>Streptomycetaceae</taxon>
        <taxon>Streptantibioticus</taxon>
    </lineage>
</organism>
<geneLocation type="plasmid" evidence="2 3">
    <name>pSCATT</name>
</geneLocation>
<sequence>MAADAGDPGGTAYRAAARGGVAAADRVGTARRPHPVDHRRGGAAGFTRTGSLVVARTGIAGAGFEDPMEVVRWEPPCGTASGRCRLEKRGRVVVGWAEIEVEPAAGGARVVWREAVRIAGLPQLFDAPTRWTARLLFGRVVNALLRDPDGTG</sequence>
<dbReference type="SUPFAM" id="SSF55961">
    <property type="entry name" value="Bet v1-like"/>
    <property type="match status" value="1"/>
</dbReference>
<dbReference type="PATRIC" id="fig|1003195.29.peg.6675"/>
<name>G8XDC8_STREN</name>
<proteinExistence type="predicted"/>
<protein>
    <recommendedName>
        <fullName evidence="4">SRPBCC family protein</fullName>
    </recommendedName>
</protein>
<reference evidence="3" key="1">
    <citation type="submission" date="2011-12" db="EMBL/GenBank/DDBJ databases">
        <title>Complete genome sequence of Streptomyces cattleya strain DSM 46488.</title>
        <authorList>
            <person name="Ou H.-Y."/>
            <person name="Li P."/>
            <person name="Zhao C."/>
            <person name="O'Hagan D."/>
            <person name="Deng Z."/>
        </authorList>
    </citation>
    <scope>NUCLEOTIDE SEQUENCE [LARGE SCALE GENOMIC DNA]</scope>
    <source>
        <strain evidence="3">ATCC 35852 / DSM 46488 / JCM 4925 / NBRC 14057 / NRRL 8057</strain>
        <plasmid evidence="3">Plasmid pSCATT</plasmid>
    </source>
</reference>
<gene>
    <name evidence="2" type="ordered locus">SCATT_p08810</name>
</gene>